<name>A0A7J0FGF7_9ERIC</name>
<gene>
    <name evidence="2" type="ORF">Acr_12g0000570</name>
</gene>
<accession>A0A7J0FGF7</accession>
<keyword evidence="3" id="KW-1185">Reference proteome</keyword>
<feature type="region of interest" description="Disordered" evidence="1">
    <location>
        <begin position="160"/>
        <end position="183"/>
    </location>
</feature>
<organism evidence="2 3">
    <name type="scientific">Actinidia rufa</name>
    <dbReference type="NCBI Taxonomy" id="165716"/>
    <lineage>
        <taxon>Eukaryota</taxon>
        <taxon>Viridiplantae</taxon>
        <taxon>Streptophyta</taxon>
        <taxon>Embryophyta</taxon>
        <taxon>Tracheophyta</taxon>
        <taxon>Spermatophyta</taxon>
        <taxon>Magnoliopsida</taxon>
        <taxon>eudicotyledons</taxon>
        <taxon>Gunneridae</taxon>
        <taxon>Pentapetalae</taxon>
        <taxon>asterids</taxon>
        <taxon>Ericales</taxon>
        <taxon>Actinidiaceae</taxon>
        <taxon>Actinidia</taxon>
    </lineage>
</organism>
<protein>
    <submittedName>
        <fullName evidence="2">Uncharacterized protein</fullName>
    </submittedName>
</protein>
<dbReference type="PANTHER" id="PTHR33240:SF15">
    <property type="entry name" value="GAG-PRO-LIKE PROTEIN"/>
    <property type="match status" value="1"/>
</dbReference>
<evidence type="ECO:0000313" key="3">
    <source>
        <dbReference type="Proteomes" id="UP000585474"/>
    </source>
</evidence>
<reference evidence="2 3" key="1">
    <citation type="submission" date="2019-07" db="EMBL/GenBank/DDBJ databases">
        <title>De Novo Assembly of kiwifruit Actinidia rufa.</title>
        <authorList>
            <person name="Sugita-Konishi S."/>
            <person name="Sato K."/>
            <person name="Mori E."/>
            <person name="Abe Y."/>
            <person name="Kisaki G."/>
            <person name="Hamano K."/>
            <person name="Suezawa K."/>
            <person name="Otani M."/>
            <person name="Fukuda T."/>
            <person name="Manabe T."/>
            <person name="Gomi K."/>
            <person name="Tabuchi M."/>
            <person name="Akimitsu K."/>
            <person name="Kataoka I."/>
        </authorList>
    </citation>
    <scope>NUCLEOTIDE SEQUENCE [LARGE SCALE GENOMIC DNA]</scope>
    <source>
        <strain evidence="3">cv. Fuchu</strain>
    </source>
</reference>
<dbReference type="OrthoDB" id="1752268at2759"/>
<dbReference type="AlphaFoldDB" id="A0A7J0FGF7"/>
<sequence>MLTRSTYSELKPLSRPGYHCELVYICGHIRARARDKGSDGNPRDDIGQKESCTAWLPLTAPYPDEEACGVVMSNQPILRRWIRHLQNRYPWHPRMITVPPAVTLEGNPLTSQEYLGTEGDKTTGQCSKGGESHFKVEAGALKAFLEQLVHDGHLKEFVDDEKTRAEATETKTNPRPDRGGNEVKEAVDVKDEDLPLGTIHVIGGPNDPSLENRVWSEIRIIRQMYKVLSVQSLPKRSRTTEIEKECITFSKADLERVQHPHSDPLVVQLRIGGYDVKRILVDIGSSVKVMYYDLFKQLKLPQDKLKLARAPLVGFNAQAHWPLGTVSLKIRAGIDQGGHERDSNGRRRHRGAEGHGA</sequence>
<feature type="region of interest" description="Disordered" evidence="1">
    <location>
        <begin position="334"/>
        <end position="357"/>
    </location>
</feature>
<proteinExistence type="predicted"/>
<evidence type="ECO:0000313" key="2">
    <source>
        <dbReference type="EMBL" id="GFY97516.1"/>
    </source>
</evidence>
<comment type="caution">
    <text evidence="2">The sequence shown here is derived from an EMBL/GenBank/DDBJ whole genome shotgun (WGS) entry which is preliminary data.</text>
</comment>
<feature type="compositionally biased region" description="Basic and acidic residues" evidence="1">
    <location>
        <begin position="337"/>
        <end position="357"/>
    </location>
</feature>
<dbReference type="PANTHER" id="PTHR33240">
    <property type="entry name" value="OS08G0508500 PROTEIN"/>
    <property type="match status" value="1"/>
</dbReference>
<evidence type="ECO:0000256" key="1">
    <source>
        <dbReference type="SAM" id="MobiDB-lite"/>
    </source>
</evidence>
<dbReference type="EMBL" id="BJWL01000012">
    <property type="protein sequence ID" value="GFY97516.1"/>
    <property type="molecule type" value="Genomic_DNA"/>
</dbReference>
<dbReference type="Proteomes" id="UP000585474">
    <property type="component" value="Unassembled WGS sequence"/>
</dbReference>